<evidence type="ECO:0000256" key="1">
    <source>
        <dbReference type="SAM" id="MobiDB-lite"/>
    </source>
</evidence>
<proteinExistence type="predicted"/>
<feature type="region of interest" description="Disordered" evidence="1">
    <location>
        <begin position="248"/>
        <end position="287"/>
    </location>
</feature>
<evidence type="ECO:0000313" key="2">
    <source>
        <dbReference type="EMBL" id="KAL1844073.1"/>
    </source>
</evidence>
<feature type="compositionally biased region" description="Basic and acidic residues" evidence="1">
    <location>
        <begin position="261"/>
        <end position="271"/>
    </location>
</feature>
<feature type="region of interest" description="Disordered" evidence="1">
    <location>
        <begin position="1"/>
        <end position="21"/>
    </location>
</feature>
<keyword evidence="3" id="KW-1185">Reference proteome</keyword>
<evidence type="ECO:0000313" key="3">
    <source>
        <dbReference type="Proteomes" id="UP001586593"/>
    </source>
</evidence>
<reference evidence="2 3" key="1">
    <citation type="journal article" date="2024" name="Commun. Biol.">
        <title>Comparative genomic analysis of thermophilic fungi reveals convergent evolutionary adaptations and gene losses.</title>
        <authorList>
            <person name="Steindorff A.S."/>
            <person name="Aguilar-Pontes M.V."/>
            <person name="Robinson A.J."/>
            <person name="Andreopoulos B."/>
            <person name="LaButti K."/>
            <person name="Kuo A."/>
            <person name="Mondo S."/>
            <person name="Riley R."/>
            <person name="Otillar R."/>
            <person name="Haridas S."/>
            <person name="Lipzen A."/>
            <person name="Grimwood J."/>
            <person name="Schmutz J."/>
            <person name="Clum A."/>
            <person name="Reid I.D."/>
            <person name="Moisan M.C."/>
            <person name="Butler G."/>
            <person name="Nguyen T.T.M."/>
            <person name="Dewar K."/>
            <person name="Conant G."/>
            <person name="Drula E."/>
            <person name="Henrissat B."/>
            <person name="Hansel C."/>
            <person name="Singer S."/>
            <person name="Hutchinson M.I."/>
            <person name="de Vries R.P."/>
            <person name="Natvig D.O."/>
            <person name="Powell A.J."/>
            <person name="Tsang A."/>
            <person name="Grigoriev I.V."/>
        </authorList>
    </citation>
    <scope>NUCLEOTIDE SEQUENCE [LARGE SCALE GENOMIC DNA]</scope>
    <source>
        <strain evidence="2 3">ATCC 24622</strain>
    </source>
</reference>
<comment type="caution">
    <text evidence="2">The sequence shown here is derived from an EMBL/GenBank/DDBJ whole genome shotgun (WGS) entry which is preliminary data.</text>
</comment>
<name>A0ABR3VQD2_9PEZI</name>
<dbReference type="Proteomes" id="UP001586593">
    <property type="component" value="Unassembled WGS sequence"/>
</dbReference>
<sequence>MGSRDRPRDERGGCGRGRESFQGGRIAEGRVVVVGIGVGMRGAGRGSVGARSRGLARRRRIEGLVCGFVGGRERRAARLVRAFGRRIEHERVVDAVSMGRERRRRRGEAGLDVLQMVAHRDLGLRVGVLGRRVQAAHLHVAALVADGLRPRLGSGGCRGARGGRHRGVVEGLLDGGDLVFVEAAGDAAERRVQGGRRAWAGGVAAVVVLHGLSLHEKRRREVTSSRRHVSALCRLSNLARPCRCWKAARPTRRSGGPSSTKSRDGESAQIDRKKKGGAAKRSRRTRP</sequence>
<dbReference type="EMBL" id="JAZHXJ010001762">
    <property type="protein sequence ID" value="KAL1844073.1"/>
    <property type="molecule type" value="Genomic_DNA"/>
</dbReference>
<feature type="compositionally biased region" description="Basic and acidic residues" evidence="1">
    <location>
        <begin position="1"/>
        <end position="19"/>
    </location>
</feature>
<feature type="compositionally biased region" description="Basic residues" evidence="1">
    <location>
        <begin position="272"/>
        <end position="287"/>
    </location>
</feature>
<protein>
    <submittedName>
        <fullName evidence="2">Uncharacterized protein</fullName>
    </submittedName>
</protein>
<accession>A0ABR3VQD2</accession>
<gene>
    <name evidence="2" type="ORF">VTK73DRAFT_2656</name>
</gene>
<organism evidence="2 3">
    <name type="scientific">Phialemonium thermophilum</name>
    <dbReference type="NCBI Taxonomy" id="223376"/>
    <lineage>
        <taxon>Eukaryota</taxon>
        <taxon>Fungi</taxon>
        <taxon>Dikarya</taxon>
        <taxon>Ascomycota</taxon>
        <taxon>Pezizomycotina</taxon>
        <taxon>Sordariomycetes</taxon>
        <taxon>Sordariomycetidae</taxon>
        <taxon>Cephalothecales</taxon>
        <taxon>Cephalothecaceae</taxon>
        <taxon>Phialemonium</taxon>
    </lineage>
</organism>